<evidence type="ECO:0000256" key="14">
    <source>
        <dbReference type="SAM" id="Phobius"/>
    </source>
</evidence>
<dbReference type="InterPro" id="IPR005804">
    <property type="entry name" value="FA_desaturase_dom"/>
</dbReference>
<dbReference type="Gene3D" id="3.10.120.10">
    <property type="entry name" value="Cytochrome b5-like heme/steroid binding domain"/>
    <property type="match status" value="1"/>
</dbReference>
<evidence type="ECO:0000256" key="13">
    <source>
        <dbReference type="PIRNR" id="PIRNR000345"/>
    </source>
</evidence>
<protein>
    <recommendedName>
        <fullName evidence="13">Acyl-CoA desaturase</fullName>
        <ecNumber evidence="13">1.14.19.1</ecNumber>
    </recommendedName>
</protein>
<keyword evidence="7 14" id="KW-1133">Transmembrane helix</keyword>
<dbReference type="GO" id="GO:0004768">
    <property type="term" value="F:stearoyl-CoA 9-desaturase activity"/>
    <property type="evidence" value="ECO:0007669"/>
    <property type="project" value="UniProtKB-UniRule"/>
</dbReference>
<evidence type="ECO:0000256" key="12">
    <source>
        <dbReference type="ARBA" id="ARBA00023160"/>
    </source>
</evidence>
<dbReference type="GO" id="GO:0006636">
    <property type="term" value="P:unsaturated fatty acid biosynthetic process"/>
    <property type="evidence" value="ECO:0007669"/>
    <property type="project" value="UniProtKB-UniRule"/>
</dbReference>
<keyword evidence="6 13" id="KW-0276">Fatty acid metabolism</keyword>
<proteinExistence type="inferred from homology"/>
<evidence type="ECO:0000256" key="10">
    <source>
        <dbReference type="ARBA" id="ARBA00023098"/>
    </source>
</evidence>
<dbReference type="OrthoDB" id="10260134at2759"/>
<keyword evidence="4 14" id="KW-0812">Transmembrane</keyword>
<comment type="subcellular location">
    <subcellularLocation>
        <location evidence="1">Membrane</location>
        <topology evidence="1">Multi-pass membrane protein</topology>
    </subcellularLocation>
</comment>
<dbReference type="InterPro" id="IPR015876">
    <property type="entry name" value="Acyl-CoA_DS"/>
</dbReference>
<dbReference type="PANTHER" id="PTHR11351:SF31">
    <property type="entry name" value="DESATURASE 1, ISOFORM A-RELATED"/>
    <property type="match status" value="1"/>
</dbReference>
<name>A0A0D7BMH2_9AGAR</name>
<gene>
    <name evidence="16" type="ORF">CYLTODRAFT_408176</name>
</gene>
<evidence type="ECO:0000256" key="1">
    <source>
        <dbReference type="ARBA" id="ARBA00004141"/>
    </source>
</evidence>
<evidence type="ECO:0000259" key="15">
    <source>
        <dbReference type="PROSITE" id="PS50255"/>
    </source>
</evidence>
<dbReference type="PROSITE" id="PS00476">
    <property type="entry name" value="FATTY_ACID_DESATUR_1"/>
    <property type="match status" value="1"/>
</dbReference>
<dbReference type="InterPro" id="IPR001199">
    <property type="entry name" value="Cyt_B5-like_heme/steroid-bd"/>
</dbReference>
<dbReference type="CDD" id="cd03505">
    <property type="entry name" value="Delta9-FADS-like"/>
    <property type="match status" value="1"/>
</dbReference>
<dbReference type="EMBL" id="KN880455">
    <property type="protein sequence ID" value="KIY71354.1"/>
    <property type="molecule type" value="Genomic_DNA"/>
</dbReference>
<organism evidence="16 17">
    <name type="scientific">Cylindrobasidium torrendii FP15055 ss-10</name>
    <dbReference type="NCBI Taxonomy" id="1314674"/>
    <lineage>
        <taxon>Eukaryota</taxon>
        <taxon>Fungi</taxon>
        <taxon>Dikarya</taxon>
        <taxon>Basidiomycota</taxon>
        <taxon>Agaricomycotina</taxon>
        <taxon>Agaricomycetes</taxon>
        <taxon>Agaricomycetidae</taxon>
        <taxon>Agaricales</taxon>
        <taxon>Marasmiineae</taxon>
        <taxon>Physalacriaceae</taxon>
        <taxon>Cylindrobasidium</taxon>
    </lineage>
</organism>
<evidence type="ECO:0000256" key="8">
    <source>
        <dbReference type="ARBA" id="ARBA00023002"/>
    </source>
</evidence>
<dbReference type="STRING" id="1314674.A0A0D7BMH2"/>
<evidence type="ECO:0000256" key="2">
    <source>
        <dbReference type="ARBA" id="ARBA00009295"/>
    </source>
</evidence>
<feature type="transmembrane region" description="Helical" evidence="14">
    <location>
        <begin position="48"/>
        <end position="68"/>
    </location>
</feature>
<keyword evidence="13" id="KW-0349">Heme</keyword>
<keyword evidence="13" id="KW-0249">Electron transport</keyword>
<keyword evidence="5 13" id="KW-0479">Metal-binding</keyword>
<comment type="function">
    <text evidence="13">Stearoyl-CoA desaturase that utilizes O(2) and electrons from reduced cytochrome b5 to introduce the first double bond into saturated fatty acyl-CoA substrates.</text>
</comment>
<evidence type="ECO:0000256" key="6">
    <source>
        <dbReference type="ARBA" id="ARBA00022832"/>
    </source>
</evidence>
<keyword evidence="9 13" id="KW-0408">Iron</keyword>
<comment type="cofactor">
    <cofactor evidence="13">
        <name>Fe(2+)</name>
        <dbReference type="ChEBI" id="CHEBI:29033"/>
    </cofactor>
    <text evidence="13">Expected to bind 2 Fe(2+) ions per subunit.</text>
</comment>
<keyword evidence="12 13" id="KW-0275">Fatty acid biosynthesis</keyword>
<keyword evidence="11 14" id="KW-0472">Membrane</keyword>
<evidence type="ECO:0000256" key="3">
    <source>
        <dbReference type="ARBA" id="ARBA00022516"/>
    </source>
</evidence>
<evidence type="ECO:0000256" key="9">
    <source>
        <dbReference type="ARBA" id="ARBA00023004"/>
    </source>
</evidence>
<dbReference type="EC" id="1.14.19.1" evidence="13"/>
<feature type="domain" description="Cytochrome b5 heme-binding" evidence="15">
    <location>
        <begin position="358"/>
        <end position="435"/>
    </location>
</feature>
<dbReference type="GO" id="GO:0005506">
    <property type="term" value="F:iron ion binding"/>
    <property type="evidence" value="ECO:0007669"/>
    <property type="project" value="TreeGrafter"/>
</dbReference>
<dbReference type="PIRSF" id="PIRSF000345">
    <property type="entry name" value="OLE1"/>
    <property type="match status" value="1"/>
</dbReference>
<dbReference type="GO" id="GO:0005789">
    <property type="term" value="C:endoplasmic reticulum membrane"/>
    <property type="evidence" value="ECO:0007669"/>
    <property type="project" value="TreeGrafter"/>
</dbReference>
<comment type="similarity">
    <text evidence="2 13">Belongs to the fatty acid desaturase type 1 family.</text>
</comment>
<dbReference type="Pfam" id="PF00487">
    <property type="entry name" value="FA_desaturase"/>
    <property type="match status" value="1"/>
</dbReference>
<feature type="transmembrane region" description="Helical" evidence="14">
    <location>
        <begin position="187"/>
        <end position="208"/>
    </location>
</feature>
<keyword evidence="3 13" id="KW-0444">Lipid biosynthesis</keyword>
<keyword evidence="10 13" id="KW-0443">Lipid metabolism</keyword>
<dbReference type="Proteomes" id="UP000054007">
    <property type="component" value="Unassembled WGS sequence"/>
</dbReference>
<evidence type="ECO:0000256" key="11">
    <source>
        <dbReference type="ARBA" id="ARBA00023136"/>
    </source>
</evidence>
<keyword evidence="8 13" id="KW-0560">Oxidoreductase</keyword>
<dbReference type="PROSITE" id="PS50255">
    <property type="entry name" value="CYTOCHROME_B5_2"/>
    <property type="match status" value="1"/>
</dbReference>
<dbReference type="InterPro" id="IPR001522">
    <property type="entry name" value="FADS-1_CS"/>
</dbReference>
<accession>A0A0D7BMH2</accession>
<dbReference type="SMART" id="SM01117">
    <property type="entry name" value="Cyt-b5"/>
    <property type="match status" value="1"/>
</dbReference>
<comment type="catalytic activity">
    <reaction evidence="13">
        <text>octadecanoyl-CoA + 2 Fe(II)-[cytochrome b5] + O2 + 2 H(+) = (9Z)-octadecenoyl-CoA + 2 Fe(III)-[cytochrome b5] + 2 H2O</text>
        <dbReference type="Rhea" id="RHEA:19721"/>
        <dbReference type="Rhea" id="RHEA-COMP:10438"/>
        <dbReference type="Rhea" id="RHEA-COMP:10439"/>
        <dbReference type="ChEBI" id="CHEBI:15377"/>
        <dbReference type="ChEBI" id="CHEBI:15378"/>
        <dbReference type="ChEBI" id="CHEBI:15379"/>
        <dbReference type="ChEBI" id="CHEBI:29033"/>
        <dbReference type="ChEBI" id="CHEBI:29034"/>
        <dbReference type="ChEBI" id="CHEBI:57387"/>
        <dbReference type="ChEBI" id="CHEBI:57394"/>
        <dbReference type="EC" id="1.14.19.1"/>
    </reaction>
</comment>
<dbReference type="InterPro" id="IPR036400">
    <property type="entry name" value="Cyt_B5-like_heme/steroid_sf"/>
</dbReference>
<evidence type="ECO:0000313" key="17">
    <source>
        <dbReference type="Proteomes" id="UP000054007"/>
    </source>
</evidence>
<feature type="transmembrane region" description="Helical" evidence="14">
    <location>
        <begin position="75"/>
        <end position="96"/>
    </location>
</feature>
<evidence type="ECO:0000256" key="7">
    <source>
        <dbReference type="ARBA" id="ARBA00022989"/>
    </source>
</evidence>
<reference evidence="16 17" key="1">
    <citation type="journal article" date="2015" name="Fungal Genet. Biol.">
        <title>Evolution of novel wood decay mechanisms in Agaricales revealed by the genome sequences of Fistulina hepatica and Cylindrobasidium torrendii.</title>
        <authorList>
            <person name="Floudas D."/>
            <person name="Held B.W."/>
            <person name="Riley R."/>
            <person name="Nagy L.G."/>
            <person name="Koehler G."/>
            <person name="Ransdell A.S."/>
            <person name="Younus H."/>
            <person name="Chow J."/>
            <person name="Chiniquy J."/>
            <person name="Lipzen A."/>
            <person name="Tritt A."/>
            <person name="Sun H."/>
            <person name="Haridas S."/>
            <person name="LaButti K."/>
            <person name="Ohm R.A."/>
            <person name="Kues U."/>
            <person name="Blanchette R.A."/>
            <person name="Grigoriev I.V."/>
            <person name="Minto R.E."/>
            <person name="Hibbett D.S."/>
        </authorList>
    </citation>
    <scope>NUCLEOTIDE SEQUENCE [LARGE SCALE GENOMIC DNA]</scope>
    <source>
        <strain evidence="16 17">FP15055 ss-10</strain>
    </source>
</reference>
<keyword evidence="13" id="KW-0813">Transport</keyword>
<evidence type="ECO:0000256" key="4">
    <source>
        <dbReference type="ARBA" id="ARBA00022692"/>
    </source>
</evidence>
<evidence type="ECO:0000256" key="5">
    <source>
        <dbReference type="ARBA" id="ARBA00022723"/>
    </source>
</evidence>
<dbReference type="PRINTS" id="PR00075">
    <property type="entry name" value="FACDDSATRASE"/>
</dbReference>
<evidence type="ECO:0000313" key="16">
    <source>
        <dbReference type="EMBL" id="KIY71354.1"/>
    </source>
</evidence>
<dbReference type="SUPFAM" id="SSF55856">
    <property type="entry name" value="Cytochrome b5-like heme/steroid binding domain"/>
    <property type="match status" value="1"/>
</dbReference>
<dbReference type="Pfam" id="PF00173">
    <property type="entry name" value="Cyt-b5"/>
    <property type="match status" value="1"/>
</dbReference>
<sequence>MEPPPDMKYKTGPIMAKDVPDNYVYQALKTSKPLPPITLNNFYREINWLNLSIITLMPTLGFVGAYYVRLRWLTALSAIAYYFFSMLGITAGYHRLWSHRSYNASAPLQYGLAIAGASAVQGSIHWWARGHRAHHRYTDTDLDPYNAHRGFWYTHVGWMIFNPRRRPGLADVTDLKRNPIIQWQHRWYLPLIVVLTFALPGAVAHYAWNDFWGGIVYMGLLRLTFTHHVCASLDASAHFADSSLQSTWCVNSLAHWLGEAPFDDKNTPRNHFITALATTGEGYHNFHHQFPMDYRNAIHWYQYDPTKWFIWSMGQLGLASQLKTFPENEVQKGILTMQLKKMHEMQDKLVWPESTADLPVVTYEEFQSQSAQRSLILVSAFIHDITDFMSQHPGGAPILQRYVGQDATAAFFGGIYDHSNAAHNLLAMKRVAILHGGHPHILDIAKSVPPSQRLKAARWEELQRDVDDGDDTVVDDSGN</sequence>
<dbReference type="InterPro" id="IPR009160">
    <property type="entry name" value="Acyl-CoA_deSatase_haem/ster-bd"/>
</dbReference>
<keyword evidence="17" id="KW-1185">Reference proteome</keyword>
<dbReference type="PANTHER" id="PTHR11351">
    <property type="entry name" value="ACYL-COA DESATURASE"/>
    <property type="match status" value="1"/>
</dbReference>
<dbReference type="AlphaFoldDB" id="A0A0D7BMH2"/>